<name>A0A0L0CTG2_PLAFA</name>
<protein>
    <submittedName>
        <fullName evidence="4">Tryptophan/threonine-rich antigen</fullName>
    </submittedName>
</protein>
<dbReference type="AlphaFoldDB" id="A0A0L0CTG2"/>
<keyword evidence="2" id="KW-0472">Membrane</keyword>
<sequence>MNLEQFKNINKDLATNLFSQLSFLKNENKFLSQGKSLIKFLIGIAIFLVVLIFIKSSHPALKEKKKKVLEFFENLVLNKKKKENITAAIASKELADAETTDTSDSEDEDHIINKKVKRRKRNIINNPDEKVHNVKEKNSKSKNEEDKTDESYNETSLLSSDEEGEVNLEDWKKNEWIKWMDETEEEWQLLKLWLEGEKNKWLEGKNKEYDIWLNHMNSKWTNYNKDIDEEYDSNVFKDSYKWNEKQWEQWMKTEGKEFMLQDFKRWLEDSEGYLKSCLSNNG</sequence>
<evidence type="ECO:0000313" key="4">
    <source>
        <dbReference type="EMBL" id="KNC35578.1"/>
    </source>
</evidence>
<accession>A0A0L0CTG2</accession>
<gene>
    <name evidence="4" type="ORF">PFLG_00687</name>
</gene>
<dbReference type="Pfam" id="PF12319">
    <property type="entry name" value="TryThrA_C"/>
    <property type="match status" value="1"/>
</dbReference>
<feature type="domain" description="Tryptophan/threonine-rich plasmodium antigen C-terminal" evidence="3">
    <location>
        <begin position="175"/>
        <end position="280"/>
    </location>
</feature>
<feature type="region of interest" description="Disordered" evidence="1">
    <location>
        <begin position="123"/>
        <end position="164"/>
    </location>
</feature>
<evidence type="ECO:0000313" key="5">
    <source>
        <dbReference type="Proteomes" id="UP000054566"/>
    </source>
</evidence>
<feature type="compositionally biased region" description="Basic and acidic residues" evidence="1">
    <location>
        <begin position="127"/>
        <end position="145"/>
    </location>
</feature>
<keyword evidence="2" id="KW-0812">Transmembrane</keyword>
<reference evidence="5" key="2">
    <citation type="submission" date="2015-07" db="EMBL/GenBank/DDBJ databases">
        <title>The genome sequence of Plasmodium falciparum RAJ116.</title>
        <authorList>
            <consortium name="The Broad Institute Genome Sequencing Platform"/>
            <person name="Volkman S.K."/>
            <person name="Neafsey D.E."/>
            <person name="Dash A.P."/>
            <person name="Chitnis C.E."/>
            <person name="Hartl D.L."/>
            <person name="Young S.K."/>
            <person name="Kodira C.D."/>
            <person name="Zeng Q."/>
            <person name="Koehrsen M."/>
            <person name="Godfrey P."/>
            <person name="Alvarado L."/>
            <person name="Berlin A."/>
            <person name="Borenstein D."/>
            <person name="Chen Z."/>
            <person name="Engels R."/>
            <person name="Freedman E."/>
            <person name="Gellesch M."/>
            <person name="Goldberg J."/>
            <person name="Griggs A."/>
            <person name="Gujja S."/>
            <person name="Heiman D."/>
            <person name="Hepburn T."/>
            <person name="Howarth C."/>
            <person name="Jen D."/>
            <person name="Larson L."/>
            <person name="Lewis B."/>
            <person name="Mehta T."/>
            <person name="Park D."/>
            <person name="Pearson M."/>
            <person name="Roberts A."/>
            <person name="Saif S."/>
            <person name="Shea T."/>
            <person name="Shenoy N."/>
            <person name="Sisk P."/>
            <person name="Stolte C."/>
            <person name="Sykes S."/>
            <person name="Walk T."/>
            <person name="White J."/>
            <person name="Yandava C."/>
            <person name="Wirth D.F."/>
            <person name="Nusbaum C."/>
            <person name="Birren B."/>
        </authorList>
    </citation>
    <scope>NUCLEOTIDE SEQUENCE [LARGE SCALE GENOMIC DNA]</scope>
    <source>
        <strain evidence="5">RAJ116</strain>
    </source>
</reference>
<keyword evidence="2" id="KW-1133">Transmembrane helix</keyword>
<organism evidence="4 5">
    <name type="scientific">Plasmodium falciparum RAJ116</name>
    <dbReference type="NCBI Taxonomy" id="580058"/>
    <lineage>
        <taxon>Eukaryota</taxon>
        <taxon>Sar</taxon>
        <taxon>Alveolata</taxon>
        <taxon>Apicomplexa</taxon>
        <taxon>Aconoidasida</taxon>
        <taxon>Haemosporida</taxon>
        <taxon>Plasmodiidae</taxon>
        <taxon>Plasmodium</taxon>
        <taxon>Plasmodium (Laverania)</taxon>
    </lineage>
</organism>
<evidence type="ECO:0000256" key="2">
    <source>
        <dbReference type="SAM" id="Phobius"/>
    </source>
</evidence>
<dbReference type="InterPro" id="IPR022089">
    <property type="entry name" value="Plasmodium-antigen_C"/>
</dbReference>
<dbReference type="EMBL" id="GG663870">
    <property type="protein sequence ID" value="KNC35578.1"/>
    <property type="molecule type" value="Genomic_DNA"/>
</dbReference>
<dbReference type="OrthoDB" id="370547at2759"/>
<proteinExistence type="predicted"/>
<evidence type="ECO:0000256" key="1">
    <source>
        <dbReference type="SAM" id="MobiDB-lite"/>
    </source>
</evidence>
<dbReference type="Proteomes" id="UP000054566">
    <property type="component" value="Unassembled WGS sequence"/>
</dbReference>
<reference evidence="5" key="1">
    <citation type="submission" date="2015-07" db="EMBL/GenBank/DDBJ databases">
        <title>Annotation of Plasmodium falciparum RAJ116.</title>
        <authorList>
            <consortium name="The Broad Institute Genome Sequencing Platform"/>
            <person name="Volkman S.K."/>
            <person name="Neafsey D.E."/>
            <person name="Dash A.P."/>
            <person name="Chitnis C.E."/>
            <person name="Hartl D.L."/>
            <person name="Young S.K."/>
            <person name="Zeng Q."/>
            <person name="Koehrsen M."/>
            <person name="Alvarado L."/>
            <person name="Berlin A."/>
            <person name="Borenstein D."/>
            <person name="Chapman S.B."/>
            <person name="Chen Z."/>
            <person name="Engels R."/>
            <person name="Freedman E."/>
            <person name="Gellesch M."/>
            <person name="Goldberg J."/>
            <person name="Griggs A."/>
            <person name="Gujja S."/>
            <person name="Heilman E.R."/>
            <person name="Heiman D.I."/>
            <person name="Howarth C."/>
            <person name="Jen D."/>
            <person name="Larson L."/>
            <person name="Mehta T."/>
            <person name="Neiman D."/>
            <person name="Park D."/>
            <person name="Pearson M."/>
            <person name="Roberts A."/>
            <person name="Saif S."/>
            <person name="Shea T."/>
            <person name="Shenoy N."/>
            <person name="Sisk P."/>
            <person name="Stolte C."/>
            <person name="Sykes S."/>
            <person name="Walk T."/>
            <person name="White J."/>
            <person name="Yandava C."/>
            <person name="Haas B."/>
            <person name="Henn M.R."/>
            <person name="Nusbaum C."/>
            <person name="Birren B."/>
        </authorList>
    </citation>
    <scope>NUCLEOTIDE SEQUENCE [LARGE SCALE GENOMIC DNA]</scope>
    <source>
        <strain evidence="5">RAJ116</strain>
    </source>
</reference>
<feature type="transmembrane region" description="Helical" evidence="2">
    <location>
        <begin position="36"/>
        <end position="54"/>
    </location>
</feature>
<evidence type="ECO:0000259" key="3">
    <source>
        <dbReference type="Pfam" id="PF12319"/>
    </source>
</evidence>